<dbReference type="Pfam" id="PF07963">
    <property type="entry name" value="N_methyl"/>
    <property type="match status" value="1"/>
</dbReference>
<evidence type="ECO:0000256" key="1">
    <source>
        <dbReference type="SAM" id="Phobius"/>
    </source>
</evidence>
<reference evidence="2" key="1">
    <citation type="submission" date="2018-05" db="EMBL/GenBank/DDBJ databases">
        <authorList>
            <person name="Lanie J.A."/>
            <person name="Ng W.-L."/>
            <person name="Kazmierczak K.M."/>
            <person name="Andrzejewski T.M."/>
            <person name="Davidsen T.M."/>
            <person name="Wayne K.J."/>
            <person name="Tettelin H."/>
            <person name="Glass J.I."/>
            <person name="Rusch D."/>
            <person name="Podicherti R."/>
            <person name="Tsui H.-C.T."/>
            <person name="Winkler M.E."/>
        </authorList>
    </citation>
    <scope>NUCLEOTIDE SEQUENCE</scope>
</reference>
<gene>
    <name evidence="2" type="ORF">METZ01_LOCUS482739</name>
</gene>
<dbReference type="AlphaFoldDB" id="A0A383CDW7"/>
<protein>
    <submittedName>
        <fullName evidence="2">Uncharacterized protein</fullName>
    </submittedName>
</protein>
<keyword evidence="1" id="KW-0812">Transmembrane</keyword>
<sequence>VQKGFTLIELITVVAIIGILSAVGLIAYNGYVSAAKRTSTENAMQQISLAQTEEYSNTGSYYGNEGCDSPSVDTSHEIENALLGGANVITKTNSADERVAISDYYACIKATASGYEIIAVEDKDSDACEITLDNNSVWTRENC</sequence>
<dbReference type="NCBIfam" id="TIGR02532">
    <property type="entry name" value="IV_pilin_GFxxxE"/>
    <property type="match status" value="1"/>
</dbReference>
<proteinExistence type="predicted"/>
<dbReference type="SUPFAM" id="SSF54523">
    <property type="entry name" value="Pili subunits"/>
    <property type="match status" value="1"/>
</dbReference>
<dbReference type="InterPro" id="IPR012902">
    <property type="entry name" value="N_methyl_site"/>
</dbReference>
<dbReference type="EMBL" id="UINC01207689">
    <property type="protein sequence ID" value="SVE29885.1"/>
    <property type="molecule type" value="Genomic_DNA"/>
</dbReference>
<feature type="non-terminal residue" evidence="2">
    <location>
        <position position="1"/>
    </location>
</feature>
<feature type="transmembrane region" description="Helical" evidence="1">
    <location>
        <begin position="6"/>
        <end position="28"/>
    </location>
</feature>
<name>A0A383CDW7_9ZZZZ</name>
<dbReference type="PROSITE" id="PS00409">
    <property type="entry name" value="PROKAR_NTER_METHYL"/>
    <property type="match status" value="1"/>
</dbReference>
<evidence type="ECO:0000313" key="2">
    <source>
        <dbReference type="EMBL" id="SVE29885.1"/>
    </source>
</evidence>
<dbReference type="Gene3D" id="3.30.700.10">
    <property type="entry name" value="Glycoprotein, Type 4 Pilin"/>
    <property type="match status" value="1"/>
</dbReference>
<accession>A0A383CDW7</accession>
<dbReference type="PANTHER" id="PTHR30093">
    <property type="entry name" value="GENERAL SECRETION PATHWAY PROTEIN G"/>
    <property type="match status" value="1"/>
</dbReference>
<dbReference type="PANTHER" id="PTHR30093:SF47">
    <property type="entry name" value="TYPE IV PILUS NON-CORE MINOR PILIN PILE"/>
    <property type="match status" value="1"/>
</dbReference>
<dbReference type="InterPro" id="IPR045584">
    <property type="entry name" value="Pilin-like"/>
</dbReference>
<keyword evidence="1" id="KW-1133">Transmembrane helix</keyword>
<organism evidence="2">
    <name type="scientific">marine metagenome</name>
    <dbReference type="NCBI Taxonomy" id="408172"/>
    <lineage>
        <taxon>unclassified sequences</taxon>
        <taxon>metagenomes</taxon>
        <taxon>ecological metagenomes</taxon>
    </lineage>
</organism>
<keyword evidence="1" id="KW-0472">Membrane</keyword>